<sequence length="332" mass="38183">MNTFLKVFLTQRLQFCVYFILDVQNKHAIIATYDEIFSDIIILKNLLDKVQSNHKKEEMFYQNVISPSFLKPTVLKDNTKDTVFNEKKEIDNAKLSSNKDNGFKEEDSDIEILSESDEEIENAKLSSNKDNGVNKENDDNDSVLPSKSEEKINNEKLTSSQDSGFNEDDDSNIVVPSKSEEKINDAILTLSKDNDFNKDDDSNIVVPFKLEEKIDNVILTSIQDSEINNQLLQETTTNFTKDDNKSNLLRKLSLKHNSKDSGIGSELQKISIMKDENFKRIHLHKKGNSEECEAKEKEEKTMQEFTKKTKKFINSGKTNYTQECPEIYLSYL</sequence>
<evidence type="ECO:0000256" key="1">
    <source>
        <dbReference type="SAM" id="MobiDB-lite"/>
    </source>
</evidence>
<organism evidence="2 3">
    <name type="scientific">Spiroplasma ixodetis</name>
    <dbReference type="NCBI Taxonomy" id="2141"/>
    <lineage>
        <taxon>Bacteria</taxon>
        <taxon>Bacillati</taxon>
        <taxon>Mycoplasmatota</taxon>
        <taxon>Mollicutes</taxon>
        <taxon>Entomoplasmatales</taxon>
        <taxon>Spiroplasmataceae</taxon>
        <taxon>Spiroplasma</taxon>
    </lineage>
</organism>
<name>A0ABM8BTN5_9MOLU</name>
<dbReference type="EMBL" id="AP026933">
    <property type="protein sequence ID" value="BDT03223.1"/>
    <property type="molecule type" value="Genomic_DNA"/>
</dbReference>
<gene>
    <name evidence="2" type="ORF">SHM_08690</name>
</gene>
<evidence type="ECO:0000313" key="2">
    <source>
        <dbReference type="EMBL" id="BDT03223.1"/>
    </source>
</evidence>
<accession>A0ABM8BTN5</accession>
<feature type="region of interest" description="Disordered" evidence="1">
    <location>
        <begin position="124"/>
        <end position="173"/>
    </location>
</feature>
<dbReference type="Proteomes" id="UP001163387">
    <property type="component" value="Chromosome"/>
</dbReference>
<dbReference type="RefSeq" id="WP_281749300.1">
    <property type="nucleotide sequence ID" value="NZ_AP026933.1"/>
</dbReference>
<evidence type="ECO:0000313" key="3">
    <source>
        <dbReference type="Proteomes" id="UP001163387"/>
    </source>
</evidence>
<reference evidence="2 3" key="1">
    <citation type="journal article" date="2022" name="Front. Microbiol.">
        <title>Male-killing mechanisms vary between Spiroplasma species.</title>
        <authorList>
            <person name="Arai H."/>
            <person name="Inoue M."/>
            <person name="Kageyama D."/>
        </authorList>
    </citation>
    <scope>NUCLEOTIDE SEQUENCE [LARGE SCALE GENOMIC DNA]</scope>
    <source>
        <strain evidence="3">sHm</strain>
    </source>
</reference>
<protein>
    <submittedName>
        <fullName evidence="2">Uncharacterized protein</fullName>
    </submittedName>
</protein>
<feature type="compositionally biased region" description="Polar residues" evidence="1">
    <location>
        <begin position="155"/>
        <end position="164"/>
    </location>
</feature>
<keyword evidence="3" id="KW-1185">Reference proteome</keyword>
<proteinExistence type="predicted"/>